<reference evidence="2 3" key="1">
    <citation type="journal article" date="2018" name="New Phytol.">
        <title>Phylogenomics of Endogonaceae and evolution of mycorrhizas within Mucoromycota.</title>
        <authorList>
            <person name="Chang Y."/>
            <person name="Desiro A."/>
            <person name="Na H."/>
            <person name="Sandor L."/>
            <person name="Lipzen A."/>
            <person name="Clum A."/>
            <person name="Barry K."/>
            <person name="Grigoriev I.V."/>
            <person name="Martin F.M."/>
            <person name="Stajich J.E."/>
            <person name="Smith M.E."/>
            <person name="Bonito G."/>
            <person name="Spatafora J.W."/>
        </authorList>
    </citation>
    <scope>NUCLEOTIDE SEQUENCE [LARGE SCALE GENOMIC DNA]</scope>
    <source>
        <strain evidence="2 3">AD002</strain>
    </source>
</reference>
<protein>
    <submittedName>
        <fullName evidence="2">Uncharacterized protein</fullName>
    </submittedName>
</protein>
<dbReference type="Proteomes" id="UP000274822">
    <property type="component" value="Unassembled WGS sequence"/>
</dbReference>
<sequence length="209" mass="23606">MRVESRRARGKERLTLLRLIALFERDCMPVPREPSIEPPDERVDRALLIHDELKWRREIFDGDDVCDNGPRLDEVDHSLAQRRPLHGRHLEPIHIVPEVVLVVFEVLVVNGGEEDTRLRGGEDAAWGEEPVASHEDRVEHSLVQQEITHPLRDDDVNLGDGEGDLLHPAADQRDHVREAVLGNNLACLLDDARVVDGEDTRGARASGKH</sequence>
<keyword evidence="3" id="KW-1185">Reference proteome</keyword>
<dbReference type="EMBL" id="RBNJ01000176">
    <property type="protein sequence ID" value="RUS35207.1"/>
    <property type="molecule type" value="Genomic_DNA"/>
</dbReference>
<organism evidence="2 3">
    <name type="scientific">Jimgerdemannia flammicorona</name>
    <dbReference type="NCBI Taxonomy" id="994334"/>
    <lineage>
        <taxon>Eukaryota</taxon>
        <taxon>Fungi</taxon>
        <taxon>Fungi incertae sedis</taxon>
        <taxon>Mucoromycota</taxon>
        <taxon>Mucoromycotina</taxon>
        <taxon>Endogonomycetes</taxon>
        <taxon>Endogonales</taxon>
        <taxon>Endogonaceae</taxon>
        <taxon>Jimgerdemannia</taxon>
    </lineage>
</organism>
<feature type="region of interest" description="Disordered" evidence="1">
    <location>
        <begin position="148"/>
        <end position="167"/>
    </location>
</feature>
<evidence type="ECO:0000256" key="1">
    <source>
        <dbReference type="SAM" id="MobiDB-lite"/>
    </source>
</evidence>
<comment type="caution">
    <text evidence="2">The sequence shown here is derived from an EMBL/GenBank/DDBJ whole genome shotgun (WGS) entry which is preliminary data.</text>
</comment>
<evidence type="ECO:0000313" key="3">
    <source>
        <dbReference type="Proteomes" id="UP000274822"/>
    </source>
</evidence>
<dbReference type="AlphaFoldDB" id="A0A433QZK7"/>
<accession>A0A433QZK7</accession>
<evidence type="ECO:0000313" key="2">
    <source>
        <dbReference type="EMBL" id="RUS35207.1"/>
    </source>
</evidence>
<proteinExistence type="predicted"/>
<name>A0A433QZK7_9FUNG</name>
<gene>
    <name evidence="2" type="ORF">BC938DRAFT_474224</name>
</gene>